<proteinExistence type="predicted"/>
<dbReference type="InterPro" id="IPR043128">
    <property type="entry name" value="Rev_trsase/Diguanyl_cyclase"/>
</dbReference>
<keyword evidence="3" id="KW-1003">Cell membrane</keyword>
<evidence type="ECO:0000259" key="8">
    <source>
        <dbReference type="PROSITE" id="PS50887"/>
    </source>
</evidence>
<dbReference type="PANTHER" id="PTHR45138">
    <property type="entry name" value="REGULATORY COMPONENTS OF SENSORY TRANSDUCTION SYSTEM"/>
    <property type="match status" value="1"/>
</dbReference>
<dbReference type="InterPro" id="IPR000160">
    <property type="entry name" value="GGDEF_dom"/>
</dbReference>
<organism evidence="9 10">
    <name type="scientific">Desulforapulum autotrophicum (strain ATCC 43914 / DSM 3382 / VKM B-1955 / HRM2)</name>
    <name type="common">Desulfobacterium autotrophicum</name>
    <dbReference type="NCBI Taxonomy" id="177437"/>
    <lineage>
        <taxon>Bacteria</taxon>
        <taxon>Pseudomonadati</taxon>
        <taxon>Thermodesulfobacteriota</taxon>
        <taxon>Desulfobacteria</taxon>
        <taxon>Desulfobacterales</taxon>
        <taxon>Desulfobacteraceae</taxon>
        <taxon>Desulforapulum</taxon>
    </lineage>
</organism>
<evidence type="ECO:0000256" key="7">
    <source>
        <dbReference type="SAM" id="Phobius"/>
    </source>
</evidence>
<evidence type="ECO:0000256" key="3">
    <source>
        <dbReference type="ARBA" id="ARBA00022475"/>
    </source>
</evidence>
<dbReference type="SUPFAM" id="SSF55073">
    <property type="entry name" value="Nucleotide cyclase"/>
    <property type="match status" value="1"/>
</dbReference>
<dbReference type="Gene3D" id="3.30.450.20">
    <property type="entry name" value="PAS domain"/>
    <property type="match status" value="1"/>
</dbReference>
<sequence length="488" mass="55794">MPRKNYRLIIIISLLLLTGFIGTSVTSYLVSSAALNHHITHTELPLTGDNVYSEIQRDLLKPTFIASLMAADTFLRDWVIQGERNPQKIARYLEEIKVKYNTFSSFFVSDNTKQYYYSKGILKTVERQEFRDQWYFRIKDLDTDYEINLDPDMANQDTMTIFINHKVYDYDGNYIGATGVGLAIHAVKKMVNTYQERYNRTIFFTDKEGNITLHGQNFSKPVKNIFEVKEIAEHRQEIHAGSPLSFQYKKDNKNIYVNNRYIPEFGWYLFVEQCGDKAIAKVRNTLVLNLVFSFGIIGLILIVTNLTIASFQKRLTKMASTDKLTGVYNRRAFDIIIDQTLKEIQRKQTPLSIILFDLDHFKRVNDTYGHLAGDYIIQTTVGTAARTIRNSDILCRWGGEEFLILLKGCDLGDAMKTAEKIRTAVASQPARYGDDQICVTISVGVTEHTGQDTKETLLKRADKALYLAKASGKNRCETETVRPGPITP</sequence>
<dbReference type="FunFam" id="3.30.70.270:FF:000001">
    <property type="entry name" value="Diguanylate cyclase domain protein"/>
    <property type="match status" value="1"/>
</dbReference>
<dbReference type="GO" id="GO:0043709">
    <property type="term" value="P:cell adhesion involved in single-species biofilm formation"/>
    <property type="evidence" value="ECO:0007669"/>
    <property type="project" value="TreeGrafter"/>
</dbReference>
<evidence type="ECO:0000256" key="6">
    <source>
        <dbReference type="ARBA" id="ARBA00023136"/>
    </source>
</evidence>
<dbReference type="PROSITE" id="PS50887">
    <property type="entry name" value="GGDEF"/>
    <property type="match status" value="1"/>
</dbReference>
<protein>
    <recommendedName>
        <fullName evidence="2">diguanylate cyclase</fullName>
        <ecNumber evidence="2">2.7.7.65</ecNumber>
    </recommendedName>
</protein>
<evidence type="ECO:0000256" key="4">
    <source>
        <dbReference type="ARBA" id="ARBA00022692"/>
    </source>
</evidence>
<comment type="subcellular location">
    <subcellularLocation>
        <location evidence="1">Cell membrane</location>
        <topology evidence="1">Multi-pass membrane protein</topology>
    </subcellularLocation>
</comment>
<dbReference type="Pfam" id="PF00990">
    <property type="entry name" value="GGDEF"/>
    <property type="match status" value="1"/>
</dbReference>
<dbReference type="OrthoDB" id="9812260at2"/>
<reference evidence="9 10" key="1">
    <citation type="journal article" date="2009" name="Environ. Microbiol.">
        <title>Genome sequence of Desulfobacterium autotrophicum HRM2, a marine sulfate reducer oxidizing organic carbon completely to carbon dioxide.</title>
        <authorList>
            <person name="Strittmatter A.W."/>
            <person name="Liesegang H."/>
            <person name="Rabus R."/>
            <person name="Decker I."/>
            <person name="Amann J."/>
            <person name="Andres S."/>
            <person name="Henne A."/>
            <person name="Fricke W.F."/>
            <person name="Martinez-Arias R."/>
            <person name="Bartels D."/>
            <person name="Goesmann A."/>
            <person name="Krause L."/>
            <person name="Puehler A."/>
            <person name="Klenk H.P."/>
            <person name="Richter M."/>
            <person name="Schuler M."/>
            <person name="Gloeckner F.O."/>
            <person name="Meyerdierks A."/>
            <person name="Gottschalk G."/>
            <person name="Amann R."/>
        </authorList>
    </citation>
    <scope>NUCLEOTIDE SEQUENCE [LARGE SCALE GENOMIC DNA]</scope>
    <source>
        <strain evidence="10">ATCC 43914 / DSM 3382 / HRM2</strain>
    </source>
</reference>
<dbReference type="NCBIfam" id="TIGR00254">
    <property type="entry name" value="GGDEF"/>
    <property type="match status" value="1"/>
</dbReference>
<dbReference type="STRING" id="177437.HRM2_12180"/>
<dbReference type="AlphaFoldDB" id="C0QM24"/>
<keyword evidence="6 7" id="KW-0472">Membrane</keyword>
<dbReference type="KEGG" id="dat:HRM2_12180"/>
<dbReference type="Proteomes" id="UP000000442">
    <property type="component" value="Chromosome"/>
</dbReference>
<dbReference type="PANTHER" id="PTHR45138:SF26">
    <property type="entry name" value="DIGUANYLATE CYCLASE"/>
    <property type="match status" value="1"/>
</dbReference>
<name>C0QM24_DESAH</name>
<dbReference type="InterPro" id="IPR050469">
    <property type="entry name" value="Diguanylate_Cyclase"/>
</dbReference>
<feature type="domain" description="GGDEF" evidence="8">
    <location>
        <begin position="349"/>
        <end position="481"/>
    </location>
</feature>
<dbReference type="Pfam" id="PF02743">
    <property type="entry name" value="dCache_1"/>
    <property type="match status" value="1"/>
</dbReference>
<dbReference type="GO" id="GO:0052621">
    <property type="term" value="F:diguanylate cyclase activity"/>
    <property type="evidence" value="ECO:0007669"/>
    <property type="project" value="UniProtKB-EC"/>
</dbReference>
<evidence type="ECO:0000256" key="1">
    <source>
        <dbReference type="ARBA" id="ARBA00004651"/>
    </source>
</evidence>
<dbReference type="RefSeq" id="WP_015903119.1">
    <property type="nucleotide sequence ID" value="NC_012108.1"/>
</dbReference>
<evidence type="ECO:0000313" key="10">
    <source>
        <dbReference type="Proteomes" id="UP000000442"/>
    </source>
</evidence>
<keyword evidence="4 7" id="KW-0812">Transmembrane</keyword>
<accession>C0QM24</accession>
<evidence type="ECO:0000313" key="9">
    <source>
        <dbReference type="EMBL" id="ACN14330.1"/>
    </source>
</evidence>
<dbReference type="EMBL" id="CP001087">
    <property type="protein sequence ID" value="ACN14330.1"/>
    <property type="molecule type" value="Genomic_DNA"/>
</dbReference>
<keyword evidence="10" id="KW-1185">Reference proteome</keyword>
<dbReference type="InterPro" id="IPR033479">
    <property type="entry name" value="dCache_1"/>
</dbReference>
<dbReference type="InterPro" id="IPR029787">
    <property type="entry name" value="Nucleotide_cyclase"/>
</dbReference>
<dbReference type="eggNOG" id="COG3706">
    <property type="taxonomic scope" value="Bacteria"/>
</dbReference>
<dbReference type="EC" id="2.7.7.65" evidence="2"/>
<dbReference type="GO" id="GO:1902201">
    <property type="term" value="P:negative regulation of bacterial-type flagellum-dependent cell motility"/>
    <property type="evidence" value="ECO:0007669"/>
    <property type="project" value="TreeGrafter"/>
</dbReference>
<evidence type="ECO:0000256" key="2">
    <source>
        <dbReference type="ARBA" id="ARBA00012528"/>
    </source>
</evidence>
<gene>
    <name evidence="9" type="ordered locus">HRM2_12180</name>
</gene>
<dbReference type="HOGENOM" id="CLU_029518_0_0_7"/>
<keyword evidence="5 7" id="KW-1133">Transmembrane helix</keyword>
<dbReference type="CDD" id="cd01949">
    <property type="entry name" value="GGDEF"/>
    <property type="match status" value="1"/>
</dbReference>
<evidence type="ECO:0000256" key="5">
    <source>
        <dbReference type="ARBA" id="ARBA00022989"/>
    </source>
</evidence>
<dbReference type="Gene3D" id="3.30.70.270">
    <property type="match status" value="1"/>
</dbReference>
<feature type="transmembrane region" description="Helical" evidence="7">
    <location>
        <begin position="286"/>
        <end position="308"/>
    </location>
</feature>
<dbReference type="GO" id="GO:0005886">
    <property type="term" value="C:plasma membrane"/>
    <property type="evidence" value="ECO:0007669"/>
    <property type="project" value="UniProtKB-SubCell"/>
</dbReference>
<dbReference type="SMART" id="SM00267">
    <property type="entry name" value="GGDEF"/>
    <property type="match status" value="1"/>
</dbReference>